<accession>A0A0F9SVL9</accession>
<evidence type="ECO:0000313" key="1">
    <source>
        <dbReference type="EMBL" id="KKN70909.1"/>
    </source>
</evidence>
<name>A0A0F9SVL9_9ZZZZ</name>
<evidence type="ECO:0008006" key="2">
    <source>
        <dbReference type="Google" id="ProtNLM"/>
    </source>
</evidence>
<organism evidence="1">
    <name type="scientific">marine sediment metagenome</name>
    <dbReference type="NCBI Taxonomy" id="412755"/>
    <lineage>
        <taxon>unclassified sequences</taxon>
        <taxon>metagenomes</taxon>
        <taxon>ecological metagenomes</taxon>
    </lineage>
</organism>
<comment type="caution">
    <text evidence="1">The sequence shown here is derived from an EMBL/GenBank/DDBJ whole genome shotgun (WGS) entry which is preliminary data.</text>
</comment>
<dbReference type="InterPro" id="IPR036709">
    <property type="entry name" value="Autotransporte_beta_dom_sf"/>
</dbReference>
<dbReference type="GO" id="GO:0005507">
    <property type="term" value="F:copper ion binding"/>
    <property type="evidence" value="ECO:0007669"/>
    <property type="project" value="InterPro"/>
</dbReference>
<protein>
    <recommendedName>
        <fullName evidence="2">Copper resistance protein B</fullName>
    </recommendedName>
</protein>
<dbReference type="GO" id="GO:0009279">
    <property type="term" value="C:cell outer membrane"/>
    <property type="evidence" value="ECO:0007669"/>
    <property type="project" value="InterPro"/>
</dbReference>
<dbReference type="InterPro" id="IPR007939">
    <property type="entry name" value="Cu-R_B_prcur"/>
</dbReference>
<dbReference type="Pfam" id="PF05275">
    <property type="entry name" value="CopB"/>
    <property type="match status" value="1"/>
</dbReference>
<gene>
    <name evidence="1" type="ORF">LCGC14_0426000</name>
</gene>
<dbReference type="AlphaFoldDB" id="A0A0F9SVL9"/>
<dbReference type="GO" id="GO:0006878">
    <property type="term" value="P:intracellular copper ion homeostasis"/>
    <property type="evidence" value="ECO:0007669"/>
    <property type="project" value="InterPro"/>
</dbReference>
<dbReference type="EMBL" id="LAZR01000394">
    <property type="protein sequence ID" value="KKN70909.1"/>
    <property type="molecule type" value="Genomic_DNA"/>
</dbReference>
<proteinExistence type="predicted"/>
<sequence length="243" mass="27168">MRKVIFALATGLLPALPLQAMEAQMKHSMHSGYFYGVQVEELEYRAGDRGEELGYWSADAFYGTDDLKLRWITEGEYDLQEEVYETLENQLALQVPVSTFFDAKAGLRFDTPDGQNRQYAFVGLAGLAPYWFELDSNLYVSDRGDVSIDLDAEYEILLSNRLILTPSAELDAAFSDDEEVGVGAGLSSMELGLRLSYDLIDRSVSPYVGVVYERSFGRTADFAAEHGEANQAWFAVVGVRLMF</sequence>
<dbReference type="SUPFAM" id="SSF103515">
    <property type="entry name" value="Autotransporter"/>
    <property type="match status" value="1"/>
</dbReference>
<reference evidence="1" key="1">
    <citation type="journal article" date="2015" name="Nature">
        <title>Complex archaea that bridge the gap between prokaryotes and eukaryotes.</title>
        <authorList>
            <person name="Spang A."/>
            <person name="Saw J.H."/>
            <person name="Jorgensen S.L."/>
            <person name="Zaremba-Niedzwiedzka K."/>
            <person name="Martijn J."/>
            <person name="Lind A.E."/>
            <person name="van Eijk R."/>
            <person name="Schleper C."/>
            <person name="Guy L."/>
            <person name="Ettema T.J."/>
        </authorList>
    </citation>
    <scope>NUCLEOTIDE SEQUENCE</scope>
</reference>